<dbReference type="AlphaFoldDB" id="A0A4Y2ISY4"/>
<evidence type="ECO:0000313" key="2">
    <source>
        <dbReference type="EMBL" id="GBM80810.1"/>
    </source>
</evidence>
<feature type="signal peptide" evidence="1">
    <location>
        <begin position="1"/>
        <end position="17"/>
    </location>
</feature>
<name>A0A4Y2ISY4_ARAVE</name>
<feature type="chain" id="PRO_5021448814" description="Secreted protein" evidence="1">
    <location>
        <begin position="18"/>
        <end position="131"/>
    </location>
</feature>
<proteinExistence type="predicted"/>
<keyword evidence="3" id="KW-1185">Reference proteome</keyword>
<dbReference type="EMBL" id="BGPR01002905">
    <property type="protein sequence ID" value="GBM80810.1"/>
    <property type="molecule type" value="Genomic_DNA"/>
</dbReference>
<evidence type="ECO:0008006" key="4">
    <source>
        <dbReference type="Google" id="ProtNLM"/>
    </source>
</evidence>
<gene>
    <name evidence="2" type="ORF">AVEN_144537_1</name>
</gene>
<sequence>MWFSFGLCVLLWNELSACCVSWYEWNGLCAKVVSPDMEWVMKVERLDVVLFFGGCRSLAKFSEVASHQHKRSSRPVFRNSFDSSYSGYKKIYSLIMLCLDCRSLKFARENLTLNHRPVLLILAAVTKTICS</sequence>
<dbReference type="Proteomes" id="UP000499080">
    <property type="component" value="Unassembled WGS sequence"/>
</dbReference>
<keyword evidence="1" id="KW-0732">Signal</keyword>
<reference evidence="2 3" key="1">
    <citation type="journal article" date="2019" name="Sci. Rep.">
        <title>Orb-weaving spider Araneus ventricosus genome elucidates the spidroin gene catalogue.</title>
        <authorList>
            <person name="Kono N."/>
            <person name="Nakamura H."/>
            <person name="Ohtoshi R."/>
            <person name="Moran D.A.P."/>
            <person name="Shinohara A."/>
            <person name="Yoshida Y."/>
            <person name="Fujiwara M."/>
            <person name="Mori M."/>
            <person name="Tomita M."/>
            <person name="Arakawa K."/>
        </authorList>
    </citation>
    <scope>NUCLEOTIDE SEQUENCE [LARGE SCALE GENOMIC DNA]</scope>
</reference>
<organism evidence="2 3">
    <name type="scientific">Araneus ventricosus</name>
    <name type="common">Orbweaver spider</name>
    <name type="synonym">Epeira ventricosa</name>
    <dbReference type="NCBI Taxonomy" id="182803"/>
    <lineage>
        <taxon>Eukaryota</taxon>
        <taxon>Metazoa</taxon>
        <taxon>Ecdysozoa</taxon>
        <taxon>Arthropoda</taxon>
        <taxon>Chelicerata</taxon>
        <taxon>Arachnida</taxon>
        <taxon>Araneae</taxon>
        <taxon>Araneomorphae</taxon>
        <taxon>Entelegynae</taxon>
        <taxon>Araneoidea</taxon>
        <taxon>Araneidae</taxon>
        <taxon>Araneus</taxon>
    </lineage>
</organism>
<comment type="caution">
    <text evidence="2">The sequence shown here is derived from an EMBL/GenBank/DDBJ whole genome shotgun (WGS) entry which is preliminary data.</text>
</comment>
<evidence type="ECO:0000313" key="3">
    <source>
        <dbReference type="Proteomes" id="UP000499080"/>
    </source>
</evidence>
<protein>
    <recommendedName>
        <fullName evidence="4">Secreted protein</fullName>
    </recommendedName>
</protein>
<accession>A0A4Y2ISY4</accession>
<evidence type="ECO:0000256" key="1">
    <source>
        <dbReference type="SAM" id="SignalP"/>
    </source>
</evidence>